<name>A0A5J5AH14_9ASTE</name>
<reference evidence="2 3" key="1">
    <citation type="submission" date="2019-09" db="EMBL/GenBank/DDBJ databases">
        <title>A chromosome-level genome assembly of the Chinese tupelo Nyssa sinensis.</title>
        <authorList>
            <person name="Yang X."/>
            <person name="Kang M."/>
            <person name="Yang Y."/>
            <person name="Xiong H."/>
            <person name="Wang M."/>
            <person name="Zhang Z."/>
            <person name="Wang Z."/>
            <person name="Wu H."/>
            <person name="Ma T."/>
            <person name="Liu J."/>
            <person name="Xi Z."/>
        </authorList>
    </citation>
    <scope>NUCLEOTIDE SEQUENCE [LARGE SCALE GENOMIC DNA]</scope>
    <source>
        <strain evidence="2">J267</strain>
        <tissue evidence="2">Leaf</tissue>
    </source>
</reference>
<dbReference type="Proteomes" id="UP000325577">
    <property type="component" value="Linkage Group LG20"/>
</dbReference>
<feature type="compositionally biased region" description="Low complexity" evidence="1">
    <location>
        <begin position="11"/>
        <end position="22"/>
    </location>
</feature>
<dbReference type="EMBL" id="CM018044">
    <property type="protein sequence ID" value="KAA8529142.1"/>
    <property type="molecule type" value="Genomic_DNA"/>
</dbReference>
<evidence type="ECO:0000313" key="3">
    <source>
        <dbReference type="Proteomes" id="UP000325577"/>
    </source>
</evidence>
<dbReference type="OrthoDB" id="2143914at2759"/>
<evidence type="ECO:0000256" key="1">
    <source>
        <dbReference type="SAM" id="MobiDB-lite"/>
    </source>
</evidence>
<accession>A0A5J5AH14</accession>
<protein>
    <submittedName>
        <fullName evidence="2">Uncharacterized protein</fullName>
    </submittedName>
</protein>
<dbReference type="AlphaFoldDB" id="A0A5J5AH14"/>
<evidence type="ECO:0000313" key="2">
    <source>
        <dbReference type="EMBL" id="KAA8529142.1"/>
    </source>
</evidence>
<feature type="region of interest" description="Disordered" evidence="1">
    <location>
        <begin position="1"/>
        <end position="22"/>
    </location>
</feature>
<gene>
    <name evidence="2" type="ORF">F0562_034059</name>
</gene>
<proteinExistence type="predicted"/>
<sequence length="313" mass="35372">MPRLLEKLEQTSSSSPFSSFATSTMETQNSTITSLVKNQADLALSSSQETKLMDSCNHQNENLISMTSSNVCFTDSMKISILPEISEHPTSPGPAISSTAYNNSFLNDCYYVDNSTYDMEGFNLAPMSAVGTHNNSLSDCQMAENNWFNDDESSTLWEMDELWQFRKPEEEDQSLVEQLAHDLVQPLLRILRSYTHKIWSASASLCCDFQLVNCLLMFDCGSHGLIQRLSGERTVADDEKPTKKKKEKPVKVGVNTTTCLLLFKLLPKPFEEELNPFSIFPSPEENFKVHTEIFFSDRPVLRACNSREILENI</sequence>
<organism evidence="2 3">
    <name type="scientific">Nyssa sinensis</name>
    <dbReference type="NCBI Taxonomy" id="561372"/>
    <lineage>
        <taxon>Eukaryota</taxon>
        <taxon>Viridiplantae</taxon>
        <taxon>Streptophyta</taxon>
        <taxon>Embryophyta</taxon>
        <taxon>Tracheophyta</taxon>
        <taxon>Spermatophyta</taxon>
        <taxon>Magnoliopsida</taxon>
        <taxon>eudicotyledons</taxon>
        <taxon>Gunneridae</taxon>
        <taxon>Pentapetalae</taxon>
        <taxon>asterids</taxon>
        <taxon>Cornales</taxon>
        <taxon>Nyssaceae</taxon>
        <taxon>Nyssa</taxon>
    </lineage>
</organism>
<keyword evidence="3" id="KW-1185">Reference proteome</keyword>